<evidence type="ECO:0000256" key="1">
    <source>
        <dbReference type="ARBA" id="ARBA00000085"/>
    </source>
</evidence>
<dbReference type="InterPro" id="IPR003661">
    <property type="entry name" value="HisK_dim/P_dom"/>
</dbReference>
<dbReference type="InterPro" id="IPR003594">
    <property type="entry name" value="HATPase_dom"/>
</dbReference>
<dbReference type="Gene3D" id="1.10.287.130">
    <property type="match status" value="1"/>
</dbReference>
<dbReference type="InterPro" id="IPR004358">
    <property type="entry name" value="Sig_transdc_His_kin-like_C"/>
</dbReference>
<gene>
    <name evidence="8" type="ORF">CLV58_1366</name>
</gene>
<evidence type="ECO:0000259" key="7">
    <source>
        <dbReference type="PROSITE" id="PS50113"/>
    </source>
</evidence>
<protein>
    <recommendedName>
        <fullName evidence="2">histidine kinase</fullName>
        <ecNumber evidence="2">2.7.13.3</ecNumber>
    </recommendedName>
</protein>
<dbReference type="InterPro" id="IPR013656">
    <property type="entry name" value="PAS_4"/>
</dbReference>
<dbReference type="CDD" id="cd00082">
    <property type="entry name" value="HisKA"/>
    <property type="match status" value="1"/>
</dbReference>
<dbReference type="SUPFAM" id="SSF47384">
    <property type="entry name" value="Homodimeric domain of signal transducing histidine kinase"/>
    <property type="match status" value="1"/>
</dbReference>
<dbReference type="PANTHER" id="PTHR43304:SF1">
    <property type="entry name" value="PAC DOMAIN-CONTAINING PROTEIN"/>
    <property type="match status" value="1"/>
</dbReference>
<evidence type="ECO:0000256" key="3">
    <source>
        <dbReference type="ARBA" id="ARBA00022553"/>
    </source>
</evidence>
<evidence type="ECO:0000259" key="6">
    <source>
        <dbReference type="PROSITE" id="PS50109"/>
    </source>
</evidence>
<feature type="domain" description="PAC" evidence="7">
    <location>
        <begin position="513"/>
        <end position="566"/>
    </location>
</feature>
<dbReference type="SMART" id="SM00387">
    <property type="entry name" value="HATPase_c"/>
    <property type="match status" value="1"/>
</dbReference>
<dbReference type="PRINTS" id="PR00344">
    <property type="entry name" value="BCTRLSENSOR"/>
</dbReference>
<dbReference type="PROSITE" id="PS50113">
    <property type="entry name" value="PAC"/>
    <property type="match status" value="2"/>
</dbReference>
<dbReference type="InterPro" id="IPR052162">
    <property type="entry name" value="Sensor_kinase/Photoreceptor"/>
</dbReference>
<dbReference type="SUPFAM" id="SSF55785">
    <property type="entry name" value="PYP-like sensor domain (PAS domain)"/>
    <property type="match status" value="3"/>
</dbReference>
<sequence length="836" mass="92784">MNTLPSNEETKRLAALESYDILDSLPEQEYEDITLLAAQICGTPVALITLVDGQRQWFKAKRGLAFSQTPRQDSFCAHNIPVASTPLIVTDARKDERFRHNPLVTGEPNIVFYAGEPLVDEDGLAMGSLCVIDSQVRQLDGGQLAALKILSRQVVNLLTARRKTIQQARLQRQLRASEARFQDLVMATPAATAVFVGRDMIIQQVNPPMLAIWGKDDAVIGNTLHTAMPELEGQPFLAQLQHVFDTGEPFLHQEGVALVIENGQPKQVWFNHAYNPLVDEKGQIYGVINVALDVTSQVITRQQLAEREARFRTIVEQAPMAIGQLKGRDMIVELGNERLLEVWGKDPSVVGKPLVDALPELEGQPFMAIMENVYETGLPFHGTAVLAKLVRQGRLENVYFDFSYSPIRAADEQITGILILAVEVTGQVLARQEINKSELRFRSLVADAPFAIAVYETADLLITLANDVMINLWGKTKAVIGQKLAEALPELADQPFIPLLNVVYATGKTYHTAEQSARLLIDGRLQTRWYNFVYQPLRDGQGQVYAILNMAVDITDTYIARQQLQLSEQRYRDLTADLDNRVQTRTQELLLANQDLQRSNDNLQQFAQVASHDLQEPLRKIQAFGDLLGGQLADHTEPSVGDHLLRITNAAARMSALIRDLLTYSCVSTRQQVFDPVSLDAIMAGVIAGMHEVIQQTGARITVDELPIARGDKPQLGLLFGNLLDNAIKFAEPDHSPQIHVDYFYRSVAELPLDVRPATVAPFYHQISVTDDGIGFDKKYLDRIFQVFQQLNGRSEYAGTGVGLSICQRVVENHGGGITANSRLGQGATFCVYLPA</sequence>
<dbReference type="EC" id="2.7.13.3" evidence="2"/>
<keyword evidence="9" id="KW-1185">Reference proteome</keyword>
<dbReference type="SUPFAM" id="SSF55781">
    <property type="entry name" value="GAF domain-like"/>
    <property type="match status" value="1"/>
</dbReference>
<dbReference type="PROSITE" id="PS50109">
    <property type="entry name" value="HIS_KIN"/>
    <property type="match status" value="1"/>
</dbReference>
<accession>A0A2T0RXG8</accession>
<dbReference type="SUPFAM" id="SSF55874">
    <property type="entry name" value="ATPase domain of HSP90 chaperone/DNA topoisomerase II/histidine kinase"/>
    <property type="match status" value="1"/>
</dbReference>
<dbReference type="Gene3D" id="3.30.565.10">
    <property type="entry name" value="Histidine kinase-like ATPase, C-terminal domain"/>
    <property type="match status" value="1"/>
</dbReference>
<dbReference type="Pfam" id="PF02518">
    <property type="entry name" value="HATPase_c"/>
    <property type="match status" value="1"/>
</dbReference>
<keyword evidence="5" id="KW-0418">Kinase</keyword>
<dbReference type="InterPro" id="IPR005467">
    <property type="entry name" value="His_kinase_dom"/>
</dbReference>
<dbReference type="Proteomes" id="UP000238375">
    <property type="component" value="Unassembled WGS sequence"/>
</dbReference>
<comment type="catalytic activity">
    <reaction evidence="1">
        <text>ATP + protein L-histidine = ADP + protein N-phospho-L-histidine.</text>
        <dbReference type="EC" id="2.7.13.3"/>
    </reaction>
</comment>
<evidence type="ECO:0000313" key="9">
    <source>
        <dbReference type="Proteomes" id="UP000238375"/>
    </source>
</evidence>
<dbReference type="PANTHER" id="PTHR43304">
    <property type="entry name" value="PHYTOCHROME-LIKE PROTEIN CPH1"/>
    <property type="match status" value="1"/>
</dbReference>
<dbReference type="SMART" id="SM00091">
    <property type="entry name" value="PAS"/>
    <property type="match status" value="3"/>
</dbReference>
<evidence type="ECO:0000256" key="2">
    <source>
        <dbReference type="ARBA" id="ARBA00012438"/>
    </source>
</evidence>
<comment type="caution">
    <text evidence="8">The sequence shown here is derived from an EMBL/GenBank/DDBJ whole genome shotgun (WGS) entry which is preliminary data.</text>
</comment>
<dbReference type="InterPro" id="IPR036097">
    <property type="entry name" value="HisK_dim/P_sf"/>
</dbReference>
<dbReference type="GO" id="GO:0000155">
    <property type="term" value="F:phosphorelay sensor kinase activity"/>
    <property type="evidence" value="ECO:0007669"/>
    <property type="project" value="InterPro"/>
</dbReference>
<dbReference type="RefSeq" id="WP_106140624.1">
    <property type="nucleotide sequence ID" value="NZ_PVTE01000036.1"/>
</dbReference>
<evidence type="ECO:0000256" key="4">
    <source>
        <dbReference type="ARBA" id="ARBA00022679"/>
    </source>
</evidence>
<dbReference type="NCBIfam" id="TIGR00229">
    <property type="entry name" value="sensory_box"/>
    <property type="match status" value="1"/>
</dbReference>
<proteinExistence type="predicted"/>
<feature type="domain" description="PAC" evidence="7">
    <location>
        <begin position="252"/>
        <end position="306"/>
    </location>
</feature>
<dbReference type="Gene3D" id="3.30.450.20">
    <property type="entry name" value="PAS domain"/>
    <property type="match status" value="3"/>
</dbReference>
<dbReference type="InterPro" id="IPR035965">
    <property type="entry name" value="PAS-like_dom_sf"/>
</dbReference>
<dbReference type="OrthoDB" id="9811889at2"/>
<dbReference type="InterPro" id="IPR000014">
    <property type="entry name" value="PAS"/>
</dbReference>
<name>A0A2T0RXG8_9BACT</name>
<dbReference type="EMBL" id="PVTE01000036">
    <property type="protein sequence ID" value="PRY25871.1"/>
    <property type="molecule type" value="Genomic_DNA"/>
</dbReference>
<dbReference type="InterPro" id="IPR036890">
    <property type="entry name" value="HATPase_C_sf"/>
</dbReference>
<evidence type="ECO:0000313" key="8">
    <source>
        <dbReference type="EMBL" id="PRY25871.1"/>
    </source>
</evidence>
<keyword evidence="4" id="KW-0808">Transferase</keyword>
<dbReference type="InterPro" id="IPR000700">
    <property type="entry name" value="PAS-assoc_C"/>
</dbReference>
<reference evidence="8 9" key="1">
    <citation type="submission" date="2018-03" db="EMBL/GenBank/DDBJ databases">
        <title>Genomic Encyclopedia of Archaeal and Bacterial Type Strains, Phase II (KMG-II): from individual species to whole genera.</title>
        <authorList>
            <person name="Goeker M."/>
        </authorList>
    </citation>
    <scope>NUCLEOTIDE SEQUENCE [LARGE SCALE GENOMIC DNA]</scope>
    <source>
        <strain evidence="8 9">DSM 28354</strain>
    </source>
</reference>
<dbReference type="SMART" id="SM00388">
    <property type="entry name" value="HisKA"/>
    <property type="match status" value="1"/>
</dbReference>
<organism evidence="8 9">
    <name type="scientific">Spirosoma oryzae</name>
    <dbReference type="NCBI Taxonomy" id="1469603"/>
    <lineage>
        <taxon>Bacteria</taxon>
        <taxon>Pseudomonadati</taxon>
        <taxon>Bacteroidota</taxon>
        <taxon>Cytophagia</taxon>
        <taxon>Cytophagales</taxon>
        <taxon>Cytophagaceae</taxon>
        <taxon>Spirosoma</taxon>
    </lineage>
</organism>
<dbReference type="AlphaFoldDB" id="A0A2T0RXG8"/>
<keyword evidence="3" id="KW-0597">Phosphoprotein</keyword>
<dbReference type="Pfam" id="PF00512">
    <property type="entry name" value="HisKA"/>
    <property type="match status" value="1"/>
</dbReference>
<evidence type="ECO:0000256" key="5">
    <source>
        <dbReference type="ARBA" id="ARBA00022777"/>
    </source>
</evidence>
<feature type="domain" description="Histidine kinase" evidence="6">
    <location>
        <begin position="609"/>
        <end position="836"/>
    </location>
</feature>
<dbReference type="Pfam" id="PF08448">
    <property type="entry name" value="PAS_4"/>
    <property type="match status" value="3"/>
</dbReference>